<keyword evidence="3" id="KW-0547">Nucleotide-binding</keyword>
<evidence type="ECO:0000256" key="1">
    <source>
        <dbReference type="ARBA" id="ARBA00010688"/>
    </source>
</evidence>
<comment type="caution">
    <text evidence="8">The sequence shown here is derived from an EMBL/GenBank/DDBJ whole genome shotgun (WGS) entry which is preliminary data.</text>
</comment>
<dbReference type="GO" id="GO:0005975">
    <property type="term" value="P:carbohydrate metabolic process"/>
    <property type="evidence" value="ECO:0007669"/>
    <property type="project" value="InterPro"/>
</dbReference>
<dbReference type="Pfam" id="PF00294">
    <property type="entry name" value="PfkB"/>
    <property type="match status" value="1"/>
</dbReference>
<dbReference type="STRING" id="946077.W5A_02535"/>
<dbReference type="GO" id="GO:0016301">
    <property type="term" value="F:kinase activity"/>
    <property type="evidence" value="ECO:0007669"/>
    <property type="project" value="UniProtKB-KW"/>
</dbReference>
<dbReference type="InterPro" id="IPR002173">
    <property type="entry name" value="Carboh/pur_kinase_PfkB_CS"/>
</dbReference>
<evidence type="ECO:0000256" key="6">
    <source>
        <dbReference type="PIRNR" id="PIRNR000535"/>
    </source>
</evidence>
<sequence length="304" mass="33031">MLVVCPNPSIDAYAWFADFKVGEVNRMTRIDSFPGGKGTHVALALTVLGNEVSLMGAWAGNQGEWIKKECAAYGVQTLGPIIEGNNRKCYTFRSGNEIVQNTELLEPGPNWDDVASISFEQTYIEALQRTEWVCVSGSFPLNASDYAYSSLVSLAVENDKKIVIDCSGKQLEGCINLPFFGLHLNEHEARALTGEATLESILNKVHPDVQLIALTKGKEGLLLYYQGRKLHAKLVIDNVISTVGSGDCLTAGIMFALSEGMEIEDIARYGVACGAANCMYEPLGMLLKKDVEALLPKTIITTVS</sequence>
<keyword evidence="5" id="KW-0067">ATP-binding</keyword>
<dbReference type="Proteomes" id="UP000005938">
    <property type="component" value="Unassembled WGS sequence"/>
</dbReference>
<dbReference type="PANTHER" id="PTHR46566:SF2">
    <property type="entry name" value="ATP-DEPENDENT 6-PHOSPHOFRUCTOKINASE ISOZYME 2"/>
    <property type="match status" value="1"/>
</dbReference>
<keyword evidence="2 6" id="KW-0808">Transferase</keyword>
<dbReference type="eggNOG" id="COG1105">
    <property type="taxonomic scope" value="Bacteria"/>
</dbReference>
<dbReference type="GO" id="GO:0005524">
    <property type="term" value="F:ATP binding"/>
    <property type="evidence" value="ECO:0007669"/>
    <property type="project" value="UniProtKB-KW"/>
</dbReference>
<dbReference type="OrthoDB" id="9801219at2"/>
<protein>
    <submittedName>
        <fullName evidence="8">1-phosphofructokinase</fullName>
    </submittedName>
</protein>
<reference evidence="8 9" key="1">
    <citation type="journal article" date="2012" name="J. Bacteriol.">
        <title>Genome Sequence of the Halotolerant Bacterium Imtechella halotolerans K1T.</title>
        <authorList>
            <person name="Kumar S."/>
            <person name="Vikram S."/>
            <person name="Subramanian S."/>
            <person name="Raghava G.P."/>
            <person name="Pinnaka A.K."/>
        </authorList>
    </citation>
    <scope>NUCLEOTIDE SEQUENCE [LARGE SCALE GENOMIC DNA]</scope>
    <source>
        <strain evidence="8 9">K1</strain>
    </source>
</reference>
<evidence type="ECO:0000313" key="9">
    <source>
        <dbReference type="Proteomes" id="UP000005938"/>
    </source>
</evidence>
<dbReference type="EMBL" id="AJJU01000002">
    <property type="protein sequence ID" value="EID76864.1"/>
    <property type="molecule type" value="Genomic_DNA"/>
</dbReference>
<name>I0WKE8_9FLAO</name>
<evidence type="ECO:0000256" key="5">
    <source>
        <dbReference type="ARBA" id="ARBA00022840"/>
    </source>
</evidence>
<dbReference type="GO" id="GO:0016773">
    <property type="term" value="F:phosphotransferase activity, alcohol group as acceptor"/>
    <property type="evidence" value="ECO:0007669"/>
    <property type="project" value="InterPro"/>
</dbReference>
<comment type="similarity">
    <text evidence="1">Belongs to the carbohydrate kinase PfkB family.</text>
</comment>
<keyword evidence="4 8" id="KW-0418">Kinase</keyword>
<dbReference type="PANTHER" id="PTHR46566">
    <property type="entry name" value="1-PHOSPHOFRUCTOKINASE-RELATED"/>
    <property type="match status" value="1"/>
</dbReference>
<organism evidence="8 9">
    <name type="scientific">Imtechella halotolerans K1</name>
    <dbReference type="NCBI Taxonomy" id="946077"/>
    <lineage>
        <taxon>Bacteria</taxon>
        <taxon>Pseudomonadati</taxon>
        <taxon>Bacteroidota</taxon>
        <taxon>Flavobacteriia</taxon>
        <taxon>Flavobacteriales</taxon>
        <taxon>Flavobacteriaceae</taxon>
        <taxon>Imtechella</taxon>
    </lineage>
</organism>
<evidence type="ECO:0000256" key="4">
    <source>
        <dbReference type="ARBA" id="ARBA00022777"/>
    </source>
</evidence>
<feature type="domain" description="Carbohydrate kinase PfkB" evidence="7">
    <location>
        <begin position="21"/>
        <end position="278"/>
    </location>
</feature>
<dbReference type="AlphaFoldDB" id="I0WKE8"/>
<dbReference type="PIRSF" id="PIRSF000535">
    <property type="entry name" value="1PFK/6PFK/LacC"/>
    <property type="match status" value="1"/>
</dbReference>
<evidence type="ECO:0000256" key="3">
    <source>
        <dbReference type="ARBA" id="ARBA00022741"/>
    </source>
</evidence>
<evidence type="ECO:0000256" key="2">
    <source>
        <dbReference type="ARBA" id="ARBA00022679"/>
    </source>
</evidence>
<dbReference type="InterPro" id="IPR017583">
    <property type="entry name" value="Tagatose/fructose_Pkinase"/>
</dbReference>
<proteinExistence type="inferred from homology"/>
<accession>I0WKE8</accession>
<dbReference type="PROSITE" id="PS00584">
    <property type="entry name" value="PFKB_KINASES_2"/>
    <property type="match status" value="1"/>
</dbReference>
<dbReference type="InterPro" id="IPR011611">
    <property type="entry name" value="PfkB_dom"/>
</dbReference>
<dbReference type="SUPFAM" id="SSF53613">
    <property type="entry name" value="Ribokinase-like"/>
    <property type="match status" value="1"/>
</dbReference>
<dbReference type="Gene3D" id="3.40.1190.20">
    <property type="match status" value="1"/>
</dbReference>
<gene>
    <name evidence="8" type="ORF">W5A_02535</name>
</gene>
<keyword evidence="9" id="KW-1185">Reference proteome</keyword>
<dbReference type="RefSeq" id="WP_008237066.1">
    <property type="nucleotide sequence ID" value="NZ_AJJU01000002.1"/>
</dbReference>
<dbReference type="InterPro" id="IPR029056">
    <property type="entry name" value="Ribokinase-like"/>
</dbReference>
<evidence type="ECO:0000259" key="7">
    <source>
        <dbReference type="Pfam" id="PF00294"/>
    </source>
</evidence>
<evidence type="ECO:0000313" key="8">
    <source>
        <dbReference type="EMBL" id="EID76864.1"/>
    </source>
</evidence>